<keyword evidence="1" id="KW-0808">Transferase</keyword>
<dbReference type="InterPro" id="IPR006116">
    <property type="entry name" value="NT_2-5OAS_ClassI-CCAase"/>
</dbReference>
<dbReference type="Gene3D" id="3.30.460.10">
    <property type="entry name" value="Beta Polymerase, domain 2"/>
    <property type="match status" value="1"/>
</dbReference>
<proteinExistence type="predicted"/>
<dbReference type="Pfam" id="PF26305">
    <property type="entry name" value="CD_NTase_C"/>
    <property type="match status" value="1"/>
</dbReference>
<protein>
    <submittedName>
        <fullName evidence="7">Nucleotidyltransferase</fullName>
    </submittedName>
</protein>
<dbReference type="GO" id="GO:0051607">
    <property type="term" value="P:defense response to virus"/>
    <property type="evidence" value="ECO:0007669"/>
    <property type="project" value="UniProtKB-KW"/>
</dbReference>
<gene>
    <name evidence="7" type="ORF">P8935_12225</name>
</gene>
<dbReference type="InterPro" id="IPR058909">
    <property type="entry name" value="CD_NTase_C"/>
</dbReference>
<name>A0AAU7DQ59_9BACT</name>
<evidence type="ECO:0000256" key="3">
    <source>
        <dbReference type="ARBA" id="ARBA00022741"/>
    </source>
</evidence>
<dbReference type="RefSeq" id="WP_348265284.1">
    <property type="nucleotide sequence ID" value="NZ_CP121196.1"/>
</dbReference>
<feature type="domain" description="Polymerase nucleotidyl transferase" evidence="5">
    <location>
        <begin position="47"/>
        <end position="81"/>
    </location>
</feature>
<evidence type="ECO:0000259" key="6">
    <source>
        <dbReference type="Pfam" id="PF26305"/>
    </source>
</evidence>
<feature type="domain" description="cGAS/DncV-like nucleotidyltransferase C-terminal helical" evidence="6">
    <location>
        <begin position="187"/>
        <end position="303"/>
    </location>
</feature>
<sequence>MATLPSSNRNWENVFGTWGCAPSATDQEKCERALLAVRKAINADTKLCSKNIEVFVQGSYANRTNVRQDSDVDVCVLYKGAWFSDYAQCPGLNSSALGLVDSLYSYVEFKNDVGSAIRSYFNADSFRRGNKAFDIHANSYRIDADVVPCFEYRRYFGTAEDYRVASGTELIPDNGQAIINWPRQNYDNGVIKNNATSRRFKALVRIFKCLRNEMVSNGHSVAEAIPSYLIECLIFNVPDGSFGSIEYRADVRAAIVHLWNATLTDEMCDAWREVNGLKYLIRPGQPWTRAQVNSFLHAAWNYIGFK</sequence>
<dbReference type="InterPro" id="IPR043519">
    <property type="entry name" value="NT_sf"/>
</dbReference>
<dbReference type="GO" id="GO:0016779">
    <property type="term" value="F:nucleotidyltransferase activity"/>
    <property type="evidence" value="ECO:0007669"/>
    <property type="project" value="InterPro"/>
</dbReference>
<evidence type="ECO:0000259" key="5">
    <source>
        <dbReference type="Pfam" id="PF01909"/>
    </source>
</evidence>
<evidence type="ECO:0000256" key="1">
    <source>
        <dbReference type="ARBA" id="ARBA00022679"/>
    </source>
</evidence>
<dbReference type="AlphaFoldDB" id="A0AAU7DQ59"/>
<keyword evidence="2" id="KW-0548">Nucleotidyltransferase</keyword>
<dbReference type="CDD" id="cd05400">
    <property type="entry name" value="NT_2-5OAS_ClassI-CCAase"/>
    <property type="match status" value="1"/>
</dbReference>
<accession>A0AAU7DQ59</accession>
<dbReference type="EMBL" id="CP121196">
    <property type="protein sequence ID" value="XBH20059.1"/>
    <property type="molecule type" value="Genomic_DNA"/>
</dbReference>
<evidence type="ECO:0000256" key="2">
    <source>
        <dbReference type="ARBA" id="ARBA00022695"/>
    </source>
</evidence>
<dbReference type="SUPFAM" id="SSF81301">
    <property type="entry name" value="Nucleotidyltransferase"/>
    <property type="match status" value="1"/>
</dbReference>
<evidence type="ECO:0000256" key="4">
    <source>
        <dbReference type="ARBA" id="ARBA00023118"/>
    </source>
</evidence>
<dbReference type="InterPro" id="IPR002934">
    <property type="entry name" value="Polymerase_NTP_transf_dom"/>
</dbReference>
<evidence type="ECO:0000313" key="7">
    <source>
        <dbReference type="EMBL" id="XBH20059.1"/>
    </source>
</evidence>
<keyword evidence="4" id="KW-0051">Antiviral defense</keyword>
<organism evidence="7">
    <name type="scientific">Telmatobacter sp. DSM 110680</name>
    <dbReference type="NCBI Taxonomy" id="3036704"/>
    <lineage>
        <taxon>Bacteria</taxon>
        <taxon>Pseudomonadati</taxon>
        <taxon>Acidobacteriota</taxon>
        <taxon>Terriglobia</taxon>
        <taxon>Terriglobales</taxon>
        <taxon>Acidobacteriaceae</taxon>
        <taxon>Telmatobacter</taxon>
    </lineage>
</organism>
<dbReference type="Pfam" id="PF01909">
    <property type="entry name" value="NTP_transf_2"/>
    <property type="match status" value="1"/>
</dbReference>
<reference evidence="7" key="1">
    <citation type="submission" date="2023-03" db="EMBL/GenBank/DDBJ databases">
        <title>Edaphobacter sp.</title>
        <authorList>
            <person name="Huber K.J."/>
            <person name="Papendorf J."/>
            <person name="Pilke C."/>
            <person name="Bunk B."/>
            <person name="Sproeer C."/>
            <person name="Pester M."/>
        </authorList>
    </citation>
    <scope>NUCLEOTIDE SEQUENCE</scope>
    <source>
        <strain evidence="7">DSM 110680</strain>
    </source>
</reference>
<keyword evidence="3" id="KW-0547">Nucleotide-binding</keyword>